<dbReference type="Pfam" id="PF05787">
    <property type="entry name" value="PhoX"/>
    <property type="match status" value="1"/>
</dbReference>
<dbReference type="PATRIC" id="fig|1122207.3.peg.1656"/>
<dbReference type="AlphaFoldDB" id="X7E413"/>
<comment type="caution">
    <text evidence="2">The sequence shown here is derived from an EMBL/GenBank/DDBJ whole genome shotgun (WGS) entry which is preliminary data.</text>
</comment>
<feature type="region of interest" description="Disordered" evidence="1">
    <location>
        <begin position="456"/>
        <end position="475"/>
    </location>
</feature>
<accession>X7E413</accession>
<gene>
    <name evidence="2" type="ORF">MUS1_12595</name>
</gene>
<evidence type="ECO:0000313" key="2">
    <source>
        <dbReference type="EMBL" id="ETX10809.1"/>
    </source>
</evidence>
<name>X7E413_9GAMM</name>
<dbReference type="PANTHER" id="PTHR35399:SF2">
    <property type="entry name" value="DUF839 DOMAIN-CONTAINING PROTEIN"/>
    <property type="match status" value="1"/>
</dbReference>
<dbReference type="SUPFAM" id="SSF63829">
    <property type="entry name" value="Calcium-dependent phosphotriesterase"/>
    <property type="match status" value="1"/>
</dbReference>
<dbReference type="PROSITE" id="PS51318">
    <property type="entry name" value="TAT"/>
    <property type="match status" value="1"/>
</dbReference>
<dbReference type="InterPro" id="IPR008557">
    <property type="entry name" value="PhoX"/>
</dbReference>
<protein>
    <submittedName>
        <fullName evidence="2">Transcriptional initiation protein Tat</fullName>
    </submittedName>
</protein>
<dbReference type="STRING" id="1122207.MUS1_12595"/>
<keyword evidence="3" id="KW-1185">Reference proteome</keyword>
<proteinExistence type="predicted"/>
<dbReference type="eggNOG" id="COG3211">
    <property type="taxonomic scope" value="Bacteria"/>
</dbReference>
<dbReference type="InterPro" id="IPR006311">
    <property type="entry name" value="TAT_signal"/>
</dbReference>
<evidence type="ECO:0000313" key="3">
    <source>
        <dbReference type="Proteomes" id="UP000054058"/>
    </source>
</evidence>
<evidence type="ECO:0000256" key="1">
    <source>
        <dbReference type="SAM" id="MobiDB-lite"/>
    </source>
</evidence>
<dbReference type="PANTHER" id="PTHR35399">
    <property type="entry name" value="SLR8030 PROTEIN"/>
    <property type="match status" value="1"/>
</dbReference>
<reference evidence="2 3" key="1">
    <citation type="submission" date="2014-01" db="EMBL/GenBank/DDBJ databases">
        <title>Marinomonas ushuaiensis DSM 15871 Genome Sequencing.</title>
        <authorList>
            <person name="Lai Q."/>
            <person name="Shao Z.S."/>
        </authorList>
    </citation>
    <scope>NUCLEOTIDE SEQUENCE [LARGE SCALE GENOMIC DNA]</scope>
    <source>
        <strain evidence="2 3">DSM 15871</strain>
    </source>
</reference>
<organism evidence="2 3">
    <name type="scientific">Marinomonas ushuaiensis DSM 15871</name>
    <dbReference type="NCBI Taxonomy" id="1122207"/>
    <lineage>
        <taxon>Bacteria</taxon>
        <taxon>Pseudomonadati</taxon>
        <taxon>Pseudomonadota</taxon>
        <taxon>Gammaproteobacteria</taxon>
        <taxon>Oceanospirillales</taxon>
        <taxon>Oceanospirillaceae</taxon>
        <taxon>Marinomonas</taxon>
    </lineage>
</organism>
<dbReference type="RefSeq" id="WP_245595777.1">
    <property type="nucleotide sequence ID" value="NZ_JAMB01000006.1"/>
</dbReference>
<dbReference type="EMBL" id="JAMB01000006">
    <property type="protein sequence ID" value="ETX10809.1"/>
    <property type="molecule type" value="Genomic_DNA"/>
</dbReference>
<sequence>MMKIEQTQSLSFDELDELVRPAPEVVEFEEVAKSMVSRRGFLGGGAAVGASAFVMGSTTLAAGKAFAAGEKESRLAFSMVKANTLDTITVPEGYKWEVLTSWGEPMFSNAPAFNGATGGTGASQELSFGDHNDGMAMFSHNGRQILCVNNEYTNLNTLHANRADGVPTTADDVLKSKAAHGVSIVEVSRQNNQWGIVKDSEFNRRITVDTEMDITGPARGHDLLKTKADPKGVVAKGTWNNCGNGQTPWGTYLTCEENFNGYFSSSDESFSLTPEMKRYGISHKDWGYKWSMADSRFDLSKEPQEPNRAGYIVEIDPLDPTSRPKKRTALGRFKHENAELTIASNGHVVVYLGDDERGEFLYRFVSKHKYLAGGNNRNLLEEGTLYVAKFHDNNRGEWLAMTPKTTGMTDAEISIYTRIAASKVGATTMDRPEWVASNPNKVEVFCALTNNKNRGVKPNAGGDATPATGPNPRVENNFGQIVRWVPMNEDHTSSEFKWNLFVLAGNPAVYDDANAGSQNVNQDNMFNSPDGLIFDSKGLLWIQTDGNYSNEKGFQGQGNNQMLVGDPETGEIRRFLVGPKECEITGAAWNTERTTMFISVQHPGEKGNSHWPDGGQSVPRSSVVAIYREDGAVIG</sequence>
<dbReference type="Proteomes" id="UP000054058">
    <property type="component" value="Unassembled WGS sequence"/>
</dbReference>